<accession>A0A914UPP1</accession>
<dbReference type="InterPro" id="IPR000504">
    <property type="entry name" value="RRM_dom"/>
</dbReference>
<reference evidence="5" key="1">
    <citation type="submission" date="2022-11" db="UniProtKB">
        <authorList>
            <consortium name="WormBaseParasite"/>
        </authorList>
    </citation>
    <scope>IDENTIFICATION</scope>
</reference>
<organism evidence="4 5">
    <name type="scientific">Plectus sambesii</name>
    <dbReference type="NCBI Taxonomy" id="2011161"/>
    <lineage>
        <taxon>Eukaryota</taxon>
        <taxon>Metazoa</taxon>
        <taxon>Ecdysozoa</taxon>
        <taxon>Nematoda</taxon>
        <taxon>Chromadorea</taxon>
        <taxon>Plectida</taxon>
        <taxon>Plectina</taxon>
        <taxon>Plectoidea</taxon>
        <taxon>Plectidae</taxon>
        <taxon>Plectus</taxon>
    </lineage>
</organism>
<sequence>MGSSKKDAKSEGSSISSLSDDGECSTDEEKCNDRRRSASRSPKRRRSRRSRSRSRSRDRQSRSRSRSRNYERRRSSNRESRRSRSRSKSMTPSHRHYRSRSPRGHERQRNNSRENPSPSRCLGVFGMNLHTSERDLRDFFDRFGAIENVQVIYDQATHKSRGFAFVYFESVEDAIEAKNRAAGAEIDGHNVRIDFSFTSRAHAPTPGIYM</sequence>
<dbReference type="InterPro" id="IPR012677">
    <property type="entry name" value="Nucleotide-bd_a/b_plait_sf"/>
</dbReference>
<dbReference type="InterPro" id="IPR050441">
    <property type="entry name" value="RBM"/>
</dbReference>
<dbReference type="CDD" id="cd12363">
    <property type="entry name" value="RRM_TRA2"/>
    <property type="match status" value="1"/>
</dbReference>
<dbReference type="WBParaSite" id="PSAMB.scaffold11620size3235.g34286.t1">
    <property type="protein sequence ID" value="PSAMB.scaffold11620size3235.g34286.t1"/>
    <property type="gene ID" value="PSAMB.scaffold11620size3235.g34286"/>
</dbReference>
<feature type="compositionally biased region" description="Basic and acidic residues" evidence="2">
    <location>
        <begin position="68"/>
        <end position="82"/>
    </location>
</feature>
<dbReference type="PANTHER" id="PTHR48034">
    <property type="entry name" value="TRANSFORMER-2 SEX-DETERMINING PROTEIN-RELATED"/>
    <property type="match status" value="1"/>
</dbReference>
<dbReference type="Proteomes" id="UP000887566">
    <property type="component" value="Unplaced"/>
</dbReference>
<feature type="region of interest" description="Disordered" evidence="2">
    <location>
        <begin position="1"/>
        <end position="121"/>
    </location>
</feature>
<dbReference type="InterPro" id="IPR035979">
    <property type="entry name" value="RBD_domain_sf"/>
</dbReference>
<evidence type="ECO:0000313" key="5">
    <source>
        <dbReference type="WBParaSite" id="PSAMB.scaffold11620size3235.g34286.t1"/>
    </source>
</evidence>
<name>A0A914UPP1_9BILA</name>
<proteinExistence type="predicted"/>
<feature type="compositionally biased region" description="Basic and acidic residues" evidence="2">
    <location>
        <begin position="103"/>
        <end position="112"/>
    </location>
</feature>
<evidence type="ECO:0000313" key="4">
    <source>
        <dbReference type="Proteomes" id="UP000887566"/>
    </source>
</evidence>
<feature type="domain" description="RRM" evidence="3">
    <location>
        <begin position="120"/>
        <end position="198"/>
    </location>
</feature>
<evidence type="ECO:0000256" key="2">
    <source>
        <dbReference type="SAM" id="MobiDB-lite"/>
    </source>
</evidence>
<dbReference type="SMART" id="SM00360">
    <property type="entry name" value="RRM"/>
    <property type="match status" value="1"/>
</dbReference>
<keyword evidence="4" id="KW-1185">Reference proteome</keyword>
<dbReference type="AlphaFoldDB" id="A0A914UPP1"/>
<feature type="compositionally biased region" description="Basic residues" evidence="2">
    <location>
        <begin position="83"/>
        <end position="102"/>
    </location>
</feature>
<evidence type="ECO:0000259" key="3">
    <source>
        <dbReference type="PROSITE" id="PS50102"/>
    </source>
</evidence>
<feature type="compositionally biased region" description="Basic residues" evidence="2">
    <location>
        <begin position="37"/>
        <end position="54"/>
    </location>
</feature>
<protein>
    <submittedName>
        <fullName evidence="5">RRM domain-containing protein</fullName>
    </submittedName>
</protein>
<dbReference type="Pfam" id="PF00076">
    <property type="entry name" value="RRM_1"/>
    <property type="match status" value="1"/>
</dbReference>
<evidence type="ECO:0000256" key="1">
    <source>
        <dbReference type="PROSITE-ProRule" id="PRU00176"/>
    </source>
</evidence>
<dbReference type="Gene3D" id="3.30.70.330">
    <property type="match status" value="1"/>
</dbReference>
<dbReference type="GO" id="GO:0003723">
    <property type="term" value="F:RNA binding"/>
    <property type="evidence" value="ECO:0007669"/>
    <property type="project" value="UniProtKB-UniRule"/>
</dbReference>
<dbReference type="PROSITE" id="PS50102">
    <property type="entry name" value="RRM"/>
    <property type="match status" value="1"/>
</dbReference>
<dbReference type="SUPFAM" id="SSF54928">
    <property type="entry name" value="RNA-binding domain, RBD"/>
    <property type="match status" value="1"/>
</dbReference>
<feature type="compositionally biased region" description="Basic and acidic residues" evidence="2">
    <location>
        <begin position="1"/>
        <end position="10"/>
    </location>
</feature>
<keyword evidence="1" id="KW-0694">RNA-binding</keyword>
<feature type="compositionally biased region" description="Basic and acidic residues" evidence="2">
    <location>
        <begin position="27"/>
        <end position="36"/>
    </location>
</feature>